<proteinExistence type="predicted"/>
<dbReference type="PANTHER" id="PTHR37540:SF5">
    <property type="entry name" value="TRANSCRIPTION FACTOR DOMAIN-CONTAINING PROTEIN"/>
    <property type="match status" value="1"/>
</dbReference>
<evidence type="ECO:0000313" key="2">
    <source>
        <dbReference type="Proteomes" id="UP001358417"/>
    </source>
</evidence>
<evidence type="ECO:0000313" key="1">
    <source>
        <dbReference type="EMBL" id="KAK5057584.1"/>
    </source>
</evidence>
<comment type="caution">
    <text evidence="1">The sequence shown here is derived from an EMBL/GenBank/DDBJ whole genome shotgun (WGS) entry which is preliminary data.</text>
</comment>
<dbReference type="PANTHER" id="PTHR37540">
    <property type="entry name" value="TRANSCRIPTION FACTOR (ACR-2), PUTATIVE-RELATED-RELATED"/>
    <property type="match status" value="1"/>
</dbReference>
<dbReference type="EMBL" id="JAVRRD010000006">
    <property type="protein sequence ID" value="KAK5057584.1"/>
    <property type="molecule type" value="Genomic_DNA"/>
</dbReference>
<accession>A0AAV9NGV5</accession>
<name>A0AAV9NGV5_9EURO</name>
<reference evidence="1 2" key="1">
    <citation type="submission" date="2023-08" db="EMBL/GenBank/DDBJ databases">
        <title>Black Yeasts Isolated from many extreme environments.</title>
        <authorList>
            <person name="Coleine C."/>
            <person name="Stajich J.E."/>
            <person name="Selbmann L."/>
        </authorList>
    </citation>
    <scope>NUCLEOTIDE SEQUENCE [LARGE SCALE GENOMIC DNA]</scope>
    <source>
        <strain evidence="1 2">CCFEE 5792</strain>
    </source>
</reference>
<organism evidence="1 2">
    <name type="scientific">Exophiala bonariae</name>
    <dbReference type="NCBI Taxonomy" id="1690606"/>
    <lineage>
        <taxon>Eukaryota</taxon>
        <taxon>Fungi</taxon>
        <taxon>Dikarya</taxon>
        <taxon>Ascomycota</taxon>
        <taxon>Pezizomycotina</taxon>
        <taxon>Eurotiomycetes</taxon>
        <taxon>Chaetothyriomycetidae</taxon>
        <taxon>Chaetothyriales</taxon>
        <taxon>Herpotrichiellaceae</taxon>
        <taxon>Exophiala</taxon>
    </lineage>
</organism>
<dbReference type="RefSeq" id="XP_064708702.1">
    <property type="nucleotide sequence ID" value="XM_064855113.1"/>
</dbReference>
<protein>
    <submittedName>
        <fullName evidence="1">Uncharacterized protein</fullName>
    </submittedName>
</protein>
<dbReference type="AlphaFoldDB" id="A0AAV9NGV5"/>
<dbReference type="Proteomes" id="UP001358417">
    <property type="component" value="Unassembled WGS sequence"/>
</dbReference>
<sequence>MAAYVGSSAVKLAWVNHDAQNMKAAPNRVHVFQHIQGSYRKWKKRQDNQSLAASAKVPGAILRSSSDNGQHPICDNSKTRNAILSTSISTNSSHRSNPCHGVVRRQFSPLTILQHGNSDPFSVFSVEITPQVNSMLSFYRTDILTALCHVDLTNGFTNDIVDKTWQTQVESLKDPGHSYALVASAAAVASRTATTSHYLDYAAACRLKSIHYLKGKLAAPDSFLNFASMEHINSACEAEIYVGNMTGARAHMRWLRRQFEKFLEREPLNRMMLVQLANDFYLDVQIAMTTMQRTSFDVHNWVPRATADAMKFASQCLPAFMQEVSEEFNAAIDSELQRLLLDRRKAGKLWLEKSDEPVLQPELVYFHALMIGGLHFGRMLDRYLTYQTMDASAEHSLTQIHLQQHLSLSVLYWMYLCGREVHLHERLLFDGTSLLLQHLRDSVASASRHLTSEECTTEYNETKLYALYTGAFSEHRQRTLNPEPARAWFNEQLAQHAISMGKRTWPEVEAVVATFLYYSPLEPSGSQWFQNSIDIHLESRVENKPEDQSFQGPLNPEVHVLTK</sequence>
<dbReference type="GeneID" id="89979734"/>
<gene>
    <name evidence="1" type="ORF">LTR84_011584</name>
</gene>
<keyword evidence="2" id="KW-1185">Reference proteome</keyword>